<dbReference type="Pfam" id="PF05593">
    <property type="entry name" value="RHS_repeat"/>
    <property type="match status" value="8"/>
</dbReference>
<evidence type="ECO:0000256" key="1">
    <source>
        <dbReference type="SAM" id="MobiDB-lite"/>
    </source>
</evidence>
<dbReference type="InterPro" id="IPR022385">
    <property type="entry name" value="Rhs_assc_core"/>
</dbReference>
<accession>A0ABW0VAS4</accession>
<dbReference type="PANTHER" id="PTHR32305">
    <property type="match status" value="1"/>
</dbReference>
<dbReference type="PANTHER" id="PTHR32305:SF15">
    <property type="entry name" value="PROTEIN RHSA-RELATED"/>
    <property type="match status" value="1"/>
</dbReference>
<evidence type="ECO:0000313" key="4">
    <source>
        <dbReference type="Proteomes" id="UP001596066"/>
    </source>
</evidence>
<reference evidence="4" key="1">
    <citation type="journal article" date="2019" name="Int. J. Syst. Evol. Microbiol.">
        <title>The Global Catalogue of Microorganisms (GCM) 10K type strain sequencing project: providing services to taxonomists for standard genome sequencing and annotation.</title>
        <authorList>
            <consortium name="The Broad Institute Genomics Platform"/>
            <consortium name="The Broad Institute Genome Sequencing Center for Infectious Disease"/>
            <person name="Wu L."/>
            <person name="Ma J."/>
        </authorList>
    </citation>
    <scope>NUCLEOTIDE SEQUENCE [LARGE SCALE GENOMIC DNA]</scope>
    <source>
        <strain evidence="4">CGMCC 4.1622</strain>
    </source>
</reference>
<dbReference type="NCBIfam" id="TIGR03696">
    <property type="entry name" value="Rhs_assc_core"/>
    <property type="match status" value="1"/>
</dbReference>
<proteinExistence type="predicted"/>
<dbReference type="InterPro" id="IPR031325">
    <property type="entry name" value="RHS_repeat"/>
</dbReference>
<organism evidence="3 4">
    <name type="scientific">Kitasatospora cinereorecta</name>
    <dbReference type="NCBI Taxonomy" id="285560"/>
    <lineage>
        <taxon>Bacteria</taxon>
        <taxon>Bacillati</taxon>
        <taxon>Actinomycetota</taxon>
        <taxon>Actinomycetes</taxon>
        <taxon>Kitasatosporales</taxon>
        <taxon>Streptomycetaceae</taxon>
        <taxon>Kitasatospora</taxon>
    </lineage>
</organism>
<dbReference type="Pfam" id="PF20148">
    <property type="entry name" value="DUF6531"/>
    <property type="match status" value="1"/>
</dbReference>
<dbReference type="Proteomes" id="UP001596066">
    <property type="component" value="Unassembled WGS sequence"/>
</dbReference>
<feature type="compositionally biased region" description="Basic and acidic residues" evidence="1">
    <location>
        <begin position="57"/>
        <end position="68"/>
    </location>
</feature>
<dbReference type="InterPro" id="IPR050708">
    <property type="entry name" value="T6SS_VgrG/RHS"/>
</dbReference>
<dbReference type="RefSeq" id="WP_346140532.1">
    <property type="nucleotide sequence ID" value="NZ_BAAAUA010000001.1"/>
</dbReference>
<dbReference type="NCBIfam" id="TIGR01643">
    <property type="entry name" value="YD_repeat_2x"/>
    <property type="match status" value="13"/>
</dbReference>
<comment type="caution">
    <text evidence="3">The sequence shown here is derived from an EMBL/GenBank/DDBJ whole genome shotgun (WGS) entry which is preliminary data.</text>
</comment>
<dbReference type="Gene3D" id="2.180.10.10">
    <property type="entry name" value="RHS repeat-associated core"/>
    <property type="match status" value="4"/>
</dbReference>
<keyword evidence="4" id="KW-1185">Reference proteome</keyword>
<protein>
    <submittedName>
        <fullName evidence="3">RHS repeat-associated core domain-containing protein</fullName>
    </submittedName>
</protein>
<gene>
    <name evidence="3" type="ORF">ACFPZF_16695</name>
</gene>
<dbReference type="InterPro" id="IPR006530">
    <property type="entry name" value="YD"/>
</dbReference>
<dbReference type="InterPro" id="IPR045351">
    <property type="entry name" value="DUF6531"/>
</dbReference>
<name>A0ABW0VAS4_9ACTN</name>
<dbReference type="EMBL" id="JBHSOC010000025">
    <property type="protein sequence ID" value="MFC5642990.1"/>
    <property type="molecule type" value="Genomic_DNA"/>
</dbReference>
<sequence>MSNQIVKALEHGAQKLGKTLAEDAGKALRNFYRKAGDNLKTVAKNTREIEAKHARDLEKILKGHDPKVPHPRGSRGPGGRGGSHPKRGGRDQVRSPRTEGRPHETRKCPGEPVDIATGRMFIDQVDASLPGSLPLEFTRNFESGLLTGRWMGSKWICTFDERLEIDEQGVVHIRADRITQAYPHPEPGDPVHASAGSRHELDLAPDTGIYTVTDPATGLVKEFTPTPDGDEALLTTVRDRHGRNYTLAYDEDGVPLSITHSGGYRLLVTVDADRITALRLANATDTGGDALLVRYSYTDGHLTAVYNSSGKPMRFTNDAYGRLTSWTDRNNSQYSYTYDAHDRVSDEGGTDGYLRFTFTYGDRDPATGLRTHTETNALGHTTTYLINDHAQVTAVTDPLGHTTTYERDDYDRLLAETDPLGRTTRYEYDGAGDLIRITRPDGQHGTIEYLDGLSLPTVVTEPGGATWRYTYDERGLCGSATDPLGATTRYTYDELGHPTSATDALGNTASVRCNPAGLPLEVTDATGVTTSYRHDAFGRTVGITDPLGAVTRLTWTVEGLLAARAIPGAGTESWTYDGEENLLTYTDAAGHTSDFEYTHFETLAARTGPDGARYSFTHDTNMQLVTVTNALGQEWTYAHDAAGRLVGESDFHGRSLRYELDATGQITSVTSPLGEVTRYTHDVLGRPVAKDAAGCVTTYDYDVAGHLIRASNVDADVVRTVDALGNLLSESINGRTVSYRRDLLGRRTTRTTPTNHVSTWSYDRAGRPAALATSSGTLQFSYDEAGRERLRTYGDHLALASAWDASHRLTSQTVQTAGTGKQQVLQCRSYSYRADGGLTGLDDQFTGRRTVELDAAGRVTTVQAGTWSESYSYDPVGNLTAADWPASGSSKAAVGTRTFSGAGLATAGRVRYEYDAAGRTTLRQVTRLSKKPDTWHYTWDAEDRLTGVTTPDGNRWRYLYDPFGRRIAKQRLATDGVTVEERTEFTWDGDTLAEQTTHAPYLPGAHTLSWDHQGLQPLAQSETITNQDQVNRRFFAIVTDLVGTPTELVDTATETIAWRTTPSVWGNTTWPSDSTTYTPLRFPGQYFDPETRLHYNLNRYYDPETARYTSPDPLGLAPAANPDTYVHNPHTWADPLGLSPHPKKKPKPTGPTRLSDPWPQGLPKTHVRAYEEIRAGRGVPQNHPGTNTQKIFGGNKPHEKFWAGSKEWRVPGQKDGDTWRILEKTLPDGRKVMGWTTDHYTTIHPFSAPHFPDSGWS</sequence>
<feature type="region of interest" description="Disordered" evidence="1">
    <location>
        <begin position="1126"/>
        <end position="1163"/>
    </location>
</feature>
<feature type="region of interest" description="Disordered" evidence="1">
    <location>
        <begin position="57"/>
        <end position="113"/>
    </location>
</feature>
<feature type="compositionally biased region" description="Basic and acidic residues" evidence="1">
    <location>
        <begin position="88"/>
        <end position="109"/>
    </location>
</feature>
<evidence type="ECO:0000313" key="3">
    <source>
        <dbReference type="EMBL" id="MFC5642990.1"/>
    </source>
</evidence>
<feature type="domain" description="DUF6531" evidence="2">
    <location>
        <begin position="110"/>
        <end position="177"/>
    </location>
</feature>
<evidence type="ECO:0000259" key="2">
    <source>
        <dbReference type="Pfam" id="PF20148"/>
    </source>
</evidence>